<accession>A0A9P1BMP0</accession>
<reference evidence="2" key="2">
    <citation type="submission" date="2024-04" db="EMBL/GenBank/DDBJ databases">
        <authorList>
            <person name="Chen Y."/>
            <person name="Shah S."/>
            <person name="Dougan E. K."/>
            <person name="Thang M."/>
            <person name="Chan C."/>
        </authorList>
    </citation>
    <scope>NUCLEOTIDE SEQUENCE [LARGE SCALE GENOMIC DNA]</scope>
</reference>
<dbReference type="AlphaFoldDB" id="A0A9P1BMP0"/>
<organism evidence="1">
    <name type="scientific">Cladocopium goreaui</name>
    <dbReference type="NCBI Taxonomy" id="2562237"/>
    <lineage>
        <taxon>Eukaryota</taxon>
        <taxon>Sar</taxon>
        <taxon>Alveolata</taxon>
        <taxon>Dinophyceae</taxon>
        <taxon>Suessiales</taxon>
        <taxon>Symbiodiniaceae</taxon>
        <taxon>Cladocopium</taxon>
    </lineage>
</organism>
<keyword evidence="3" id="KW-1185">Reference proteome</keyword>
<gene>
    <name evidence="1" type="ORF">C1SCF055_LOCUS4392</name>
</gene>
<comment type="caution">
    <text evidence="1">The sequence shown here is derived from an EMBL/GenBank/DDBJ whole genome shotgun (WGS) entry which is preliminary data.</text>
</comment>
<dbReference type="EMBL" id="CAMXCT020000247">
    <property type="protein sequence ID" value="CAL1129514.1"/>
    <property type="molecule type" value="Genomic_DNA"/>
</dbReference>
<dbReference type="EMBL" id="CAMXCT030000247">
    <property type="protein sequence ID" value="CAL4763451.1"/>
    <property type="molecule type" value="Genomic_DNA"/>
</dbReference>
<dbReference type="OrthoDB" id="445113at2759"/>
<evidence type="ECO:0000313" key="3">
    <source>
        <dbReference type="Proteomes" id="UP001152797"/>
    </source>
</evidence>
<dbReference type="EMBL" id="CAMXCT010000247">
    <property type="protein sequence ID" value="CAI3976139.1"/>
    <property type="molecule type" value="Genomic_DNA"/>
</dbReference>
<name>A0A9P1BMP0_9DINO</name>
<evidence type="ECO:0000313" key="2">
    <source>
        <dbReference type="EMBL" id="CAL1129514.1"/>
    </source>
</evidence>
<evidence type="ECO:0000313" key="1">
    <source>
        <dbReference type="EMBL" id="CAI3976139.1"/>
    </source>
</evidence>
<sequence length="459" mass="48793">MLGHLVAQVWPDGRWPGSSGQSQIVSVFYNGNDISYSVNGTFSEAWLREWSSTKTLAFQKVPGAYLVITASSLLDQSWCSASENICIAGRFGQVLNYCSMAGFSIVCSDGTTAGSAGWEAYGSSSGVDSSHQAGLGTGWSTTCVSQSGFYLVSDSKTDKAWVSSGLQHAAFRLLSGALSPTRNETYTHFMVYAQSTLAEQTTPATLQMVDHVAYVDYLRFVDEDLGLASIGGELRWNALGDLTLASGYSIYVATDSSGSDRLLLGTSPVGTTSLTLPQGTALTGDLNYTHVVIYIESYLVQQRLPAWSLLLVDEYEGLCDSTVCGSSGGQPKLRTSVGSCTTAASCANCDLTPTRLESITTTIQGPMVLITTEANTDIFGFWNKLSSCGVSTLDVQYYKALGPAAPATTTTQSYTCRFSCLPGADCNTCVSADTAPVTTSSVDDDGYSVWRYLACPDAR</sequence>
<reference evidence="1" key="1">
    <citation type="submission" date="2022-10" db="EMBL/GenBank/DDBJ databases">
        <authorList>
            <person name="Chen Y."/>
            <person name="Dougan E. K."/>
            <person name="Chan C."/>
            <person name="Rhodes N."/>
            <person name="Thang M."/>
        </authorList>
    </citation>
    <scope>NUCLEOTIDE SEQUENCE</scope>
</reference>
<dbReference type="Proteomes" id="UP001152797">
    <property type="component" value="Unassembled WGS sequence"/>
</dbReference>
<proteinExistence type="predicted"/>
<protein>
    <submittedName>
        <fullName evidence="1">Uncharacterized protein</fullName>
    </submittedName>
</protein>